<protein>
    <submittedName>
        <fullName evidence="6">Hydrolase Nlp/P60</fullName>
    </submittedName>
</protein>
<evidence type="ECO:0000256" key="3">
    <source>
        <dbReference type="ARBA" id="ARBA00022801"/>
    </source>
</evidence>
<organism evidence="6 7">
    <name type="scientific">Aureibaculum marinum</name>
    <dbReference type="NCBI Taxonomy" id="2487930"/>
    <lineage>
        <taxon>Bacteria</taxon>
        <taxon>Pseudomonadati</taxon>
        <taxon>Bacteroidota</taxon>
        <taxon>Flavobacteriia</taxon>
        <taxon>Flavobacteriales</taxon>
        <taxon>Flavobacteriaceae</taxon>
        <taxon>Aureibaculum</taxon>
    </lineage>
</organism>
<evidence type="ECO:0000256" key="1">
    <source>
        <dbReference type="ARBA" id="ARBA00007074"/>
    </source>
</evidence>
<dbReference type="Pfam" id="PF00877">
    <property type="entry name" value="NLPC_P60"/>
    <property type="match status" value="1"/>
</dbReference>
<evidence type="ECO:0000313" key="6">
    <source>
        <dbReference type="EMBL" id="RPD97924.1"/>
    </source>
</evidence>
<proteinExistence type="inferred from homology"/>
<evidence type="ECO:0000259" key="5">
    <source>
        <dbReference type="PROSITE" id="PS51935"/>
    </source>
</evidence>
<dbReference type="Gene3D" id="3.90.1720.10">
    <property type="entry name" value="endopeptidase domain like (from Nostoc punctiforme)"/>
    <property type="match status" value="1"/>
</dbReference>
<dbReference type="PROSITE" id="PS51935">
    <property type="entry name" value="NLPC_P60"/>
    <property type="match status" value="1"/>
</dbReference>
<evidence type="ECO:0000256" key="4">
    <source>
        <dbReference type="ARBA" id="ARBA00022807"/>
    </source>
</evidence>
<keyword evidence="3 6" id="KW-0378">Hydrolase</keyword>
<reference evidence="6 7" key="1">
    <citation type="submission" date="2018-11" db="EMBL/GenBank/DDBJ databases">
        <title>Aureibaculum marinum gen. nov., sp. nov., a member of the family Flavobacteriaceae isolated from the Bohai Sea.</title>
        <authorList>
            <person name="Ji X."/>
        </authorList>
    </citation>
    <scope>NUCLEOTIDE SEQUENCE [LARGE SCALE GENOMIC DNA]</scope>
    <source>
        <strain evidence="6 7">BH-SD17</strain>
    </source>
</reference>
<dbReference type="AlphaFoldDB" id="A0A3N4NNP8"/>
<gene>
    <name evidence="6" type="ORF">EGM88_07080</name>
</gene>
<dbReference type="GO" id="GO:0008234">
    <property type="term" value="F:cysteine-type peptidase activity"/>
    <property type="evidence" value="ECO:0007669"/>
    <property type="project" value="UniProtKB-KW"/>
</dbReference>
<dbReference type="PANTHER" id="PTHR47053">
    <property type="entry name" value="MUREIN DD-ENDOPEPTIDASE MEPH-RELATED"/>
    <property type="match status" value="1"/>
</dbReference>
<dbReference type="OrthoDB" id="9813368at2"/>
<dbReference type="GO" id="GO:0006508">
    <property type="term" value="P:proteolysis"/>
    <property type="evidence" value="ECO:0007669"/>
    <property type="project" value="UniProtKB-KW"/>
</dbReference>
<dbReference type="InterPro" id="IPR041382">
    <property type="entry name" value="SH3_16"/>
</dbReference>
<dbReference type="EMBL" id="RPFJ01000008">
    <property type="protein sequence ID" value="RPD97924.1"/>
    <property type="molecule type" value="Genomic_DNA"/>
</dbReference>
<keyword evidence="4" id="KW-0788">Thiol protease</keyword>
<dbReference type="SUPFAM" id="SSF54001">
    <property type="entry name" value="Cysteine proteinases"/>
    <property type="match status" value="1"/>
</dbReference>
<keyword evidence="7" id="KW-1185">Reference proteome</keyword>
<name>A0A3N4NNP8_9FLAO</name>
<dbReference type="Proteomes" id="UP000270856">
    <property type="component" value="Unassembled WGS sequence"/>
</dbReference>
<sequence>MKYGICNLSTIPLRMISDHTSEMISQLLFGDHYKVIQENKEWVKVRLEIDQCEGWIENKQHTEISKDYFDDLNNSDFVVSNNLVDFIEDENHQLTSVVLGSRLPFYNNESFNILDKSFRFEGNVTSNKRSKQSIVNSAFLYANTPFLWGGKTPFGIDSSGFTQMIYRLNGYFLKRKAAEQASQGEVLSFIEESEPGDLAFFDDSEGEITHVGIILANHHIIHCSGKVRIDLLDHSGIYNKELRKHTHKLRVIKKIF</sequence>
<dbReference type="PANTHER" id="PTHR47053:SF1">
    <property type="entry name" value="MUREIN DD-ENDOPEPTIDASE MEPH-RELATED"/>
    <property type="match status" value="1"/>
</dbReference>
<dbReference type="InterPro" id="IPR038765">
    <property type="entry name" value="Papain-like_cys_pep_sf"/>
</dbReference>
<dbReference type="Gene3D" id="2.30.30.40">
    <property type="entry name" value="SH3 Domains"/>
    <property type="match status" value="1"/>
</dbReference>
<evidence type="ECO:0000313" key="7">
    <source>
        <dbReference type="Proteomes" id="UP000270856"/>
    </source>
</evidence>
<dbReference type="InterPro" id="IPR000064">
    <property type="entry name" value="NLP_P60_dom"/>
</dbReference>
<comment type="caution">
    <text evidence="6">The sequence shown here is derived from an EMBL/GenBank/DDBJ whole genome shotgun (WGS) entry which is preliminary data.</text>
</comment>
<dbReference type="Pfam" id="PF18348">
    <property type="entry name" value="SH3_16"/>
    <property type="match status" value="1"/>
</dbReference>
<dbReference type="InterPro" id="IPR051202">
    <property type="entry name" value="Peptidase_C40"/>
</dbReference>
<feature type="domain" description="NlpC/P60" evidence="5">
    <location>
        <begin position="128"/>
        <end position="253"/>
    </location>
</feature>
<dbReference type="RefSeq" id="WP_123897285.1">
    <property type="nucleotide sequence ID" value="NZ_RPFJ01000008.1"/>
</dbReference>
<keyword evidence="2" id="KW-0645">Protease</keyword>
<comment type="similarity">
    <text evidence="1">Belongs to the peptidase C40 family.</text>
</comment>
<accession>A0A3N4NNP8</accession>
<evidence type="ECO:0000256" key="2">
    <source>
        <dbReference type="ARBA" id="ARBA00022670"/>
    </source>
</evidence>